<dbReference type="GO" id="GO:0006400">
    <property type="term" value="P:tRNA modification"/>
    <property type="evidence" value="ECO:0007669"/>
    <property type="project" value="UniProtKB-UniRule"/>
</dbReference>
<dbReference type="EC" id="6.3.4.19" evidence="8"/>
<keyword evidence="5 8" id="KW-0547">Nucleotide-binding</keyword>
<comment type="domain">
    <text evidence="8">The N-terminal region contains the highly conserved SGGXDS motif, predicted to be a P-loop motif involved in ATP binding.</text>
</comment>
<name>A0A4U0F299_9BACL</name>
<dbReference type="NCBIfam" id="TIGR02433">
    <property type="entry name" value="lysidine_TilS_C"/>
    <property type="match status" value="1"/>
</dbReference>
<dbReference type="GO" id="GO:0005524">
    <property type="term" value="F:ATP binding"/>
    <property type="evidence" value="ECO:0007669"/>
    <property type="project" value="UniProtKB-UniRule"/>
</dbReference>
<evidence type="ECO:0000256" key="7">
    <source>
        <dbReference type="ARBA" id="ARBA00048539"/>
    </source>
</evidence>
<dbReference type="Pfam" id="PF11734">
    <property type="entry name" value="TilS_C"/>
    <property type="match status" value="1"/>
</dbReference>
<dbReference type="OrthoDB" id="9807403at2"/>
<evidence type="ECO:0000256" key="1">
    <source>
        <dbReference type="ARBA" id="ARBA00004496"/>
    </source>
</evidence>
<dbReference type="PANTHER" id="PTHR43033:SF1">
    <property type="entry name" value="TRNA(ILE)-LYSIDINE SYNTHASE-RELATED"/>
    <property type="match status" value="1"/>
</dbReference>
<dbReference type="SMART" id="SM00977">
    <property type="entry name" value="TilS_C"/>
    <property type="match status" value="1"/>
</dbReference>
<dbReference type="Pfam" id="PF09179">
    <property type="entry name" value="TilS"/>
    <property type="match status" value="1"/>
</dbReference>
<evidence type="ECO:0000256" key="8">
    <source>
        <dbReference type="HAMAP-Rule" id="MF_01161"/>
    </source>
</evidence>
<dbReference type="SUPFAM" id="SSF52402">
    <property type="entry name" value="Adenine nucleotide alpha hydrolases-like"/>
    <property type="match status" value="1"/>
</dbReference>
<accession>A0A4U0F299</accession>
<evidence type="ECO:0000256" key="2">
    <source>
        <dbReference type="ARBA" id="ARBA00022490"/>
    </source>
</evidence>
<organism evidence="10 11">
    <name type="scientific">Cohnella pontilimi</name>
    <dbReference type="NCBI Taxonomy" id="2564100"/>
    <lineage>
        <taxon>Bacteria</taxon>
        <taxon>Bacillati</taxon>
        <taxon>Bacillota</taxon>
        <taxon>Bacilli</taxon>
        <taxon>Bacillales</taxon>
        <taxon>Paenibacillaceae</taxon>
        <taxon>Cohnella</taxon>
    </lineage>
</organism>
<proteinExistence type="inferred from homology"/>
<dbReference type="InterPro" id="IPR012795">
    <property type="entry name" value="tRNA_Ile_lys_synt_N"/>
</dbReference>
<dbReference type="Gene3D" id="3.40.50.620">
    <property type="entry name" value="HUPs"/>
    <property type="match status" value="1"/>
</dbReference>
<dbReference type="CDD" id="cd01992">
    <property type="entry name" value="TilS_N"/>
    <property type="match status" value="1"/>
</dbReference>
<feature type="binding site" evidence="8">
    <location>
        <begin position="32"/>
        <end position="37"/>
    </location>
    <ligand>
        <name>ATP</name>
        <dbReference type="ChEBI" id="CHEBI:30616"/>
    </ligand>
</feature>
<dbReference type="InterPro" id="IPR011063">
    <property type="entry name" value="TilS/TtcA_N"/>
</dbReference>
<keyword evidence="3 8" id="KW-0436">Ligase</keyword>
<dbReference type="InterPro" id="IPR012796">
    <property type="entry name" value="Lysidine-tRNA-synth_C"/>
</dbReference>
<evidence type="ECO:0000313" key="10">
    <source>
        <dbReference type="EMBL" id="TJY38553.1"/>
    </source>
</evidence>
<keyword evidence="6 8" id="KW-0067">ATP-binding</keyword>
<comment type="subcellular location">
    <subcellularLocation>
        <location evidence="1 8">Cytoplasm</location>
    </subcellularLocation>
</comment>
<evidence type="ECO:0000259" key="9">
    <source>
        <dbReference type="SMART" id="SM00977"/>
    </source>
</evidence>
<evidence type="ECO:0000313" key="11">
    <source>
        <dbReference type="Proteomes" id="UP000309673"/>
    </source>
</evidence>
<keyword evidence="11" id="KW-1185">Reference proteome</keyword>
<dbReference type="PANTHER" id="PTHR43033">
    <property type="entry name" value="TRNA(ILE)-LYSIDINE SYNTHASE-RELATED"/>
    <property type="match status" value="1"/>
</dbReference>
<dbReference type="HAMAP" id="MF_01161">
    <property type="entry name" value="tRNA_Ile_lys_synt"/>
    <property type="match status" value="1"/>
</dbReference>
<dbReference type="RefSeq" id="WP_136779628.1">
    <property type="nucleotide sequence ID" value="NZ_SUPK01000013.1"/>
</dbReference>
<dbReference type="SUPFAM" id="SSF82829">
    <property type="entry name" value="MesJ substrate recognition domain-like"/>
    <property type="match status" value="1"/>
</dbReference>
<dbReference type="GO" id="GO:0005737">
    <property type="term" value="C:cytoplasm"/>
    <property type="evidence" value="ECO:0007669"/>
    <property type="project" value="UniProtKB-SubCell"/>
</dbReference>
<dbReference type="Pfam" id="PF01171">
    <property type="entry name" value="ATP_bind_3"/>
    <property type="match status" value="1"/>
</dbReference>
<evidence type="ECO:0000256" key="3">
    <source>
        <dbReference type="ARBA" id="ARBA00022598"/>
    </source>
</evidence>
<dbReference type="GO" id="GO:0032267">
    <property type="term" value="F:tRNA(Ile)-lysidine synthase activity"/>
    <property type="evidence" value="ECO:0007669"/>
    <property type="project" value="UniProtKB-EC"/>
</dbReference>
<comment type="similarity">
    <text evidence="8">Belongs to the tRNA(Ile)-lysidine synthase family.</text>
</comment>
<dbReference type="NCBIfam" id="TIGR02432">
    <property type="entry name" value="lysidine_TilS_N"/>
    <property type="match status" value="1"/>
</dbReference>
<evidence type="ECO:0000256" key="4">
    <source>
        <dbReference type="ARBA" id="ARBA00022694"/>
    </source>
</evidence>
<reference evidence="10 11" key="1">
    <citation type="submission" date="2019-04" db="EMBL/GenBank/DDBJ databases">
        <title>Cohnella sp. nov., isolated from soil.</title>
        <authorList>
            <person name="Kim W."/>
        </authorList>
    </citation>
    <scope>NUCLEOTIDE SEQUENCE [LARGE SCALE GENOMIC DNA]</scope>
    <source>
        <strain evidence="10 11">CAU 1483</strain>
    </source>
</reference>
<evidence type="ECO:0000256" key="5">
    <source>
        <dbReference type="ARBA" id="ARBA00022741"/>
    </source>
</evidence>
<comment type="catalytic activity">
    <reaction evidence="7 8">
        <text>cytidine(34) in tRNA(Ile2) + L-lysine + ATP = lysidine(34) in tRNA(Ile2) + AMP + diphosphate + H(+)</text>
        <dbReference type="Rhea" id="RHEA:43744"/>
        <dbReference type="Rhea" id="RHEA-COMP:10625"/>
        <dbReference type="Rhea" id="RHEA-COMP:10670"/>
        <dbReference type="ChEBI" id="CHEBI:15378"/>
        <dbReference type="ChEBI" id="CHEBI:30616"/>
        <dbReference type="ChEBI" id="CHEBI:32551"/>
        <dbReference type="ChEBI" id="CHEBI:33019"/>
        <dbReference type="ChEBI" id="CHEBI:82748"/>
        <dbReference type="ChEBI" id="CHEBI:83665"/>
        <dbReference type="ChEBI" id="CHEBI:456215"/>
        <dbReference type="EC" id="6.3.4.19"/>
    </reaction>
</comment>
<keyword evidence="4 8" id="KW-0819">tRNA processing</keyword>
<evidence type="ECO:0000256" key="6">
    <source>
        <dbReference type="ARBA" id="ARBA00022840"/>
    </source>
</evidence>
<dbReference type="Proteomes" id="UP000309673">
    <property type="component" value="Unassembled WGS sequence"/>
</dbReference>
<dbReference type="AlphaFoldDB" id="A0A4U0F299"/>
<comment type="function">
    <text evidence="8">Ligates lysine onto the cytidine present at position 34 of the AUA codon-specific tRNA(Ile) that contains the anticodon CAU, in an ATP-dependent manner. Cytidine is converted to lysidine, thus changing the amino acid specificity of the tRNA from methionine to isoleucine.</text>
</comment>
<dbReference type="InterPro" id="IPR015262">
    <property type="entry name" value="tRNA_Ile_lys_synt_subst-bd"/>
</dbReference>
<keyword evidence="2 8" id="KW-0963">Cytoplasm</keyword>
<dbReference type="InterPro" id="IPR014729">
    <property type="entry name" value="Rossmann-like_a/b/a_fold"/>
</dbReference>
<dbReference type="SUPFAM" id="SSF56037">
    <property type="entry name" value="PheT/TilS domain"/>
    <property type="match status" value="1"/>
</dbReference>
<gene>
    <name evidence="8 10" type="primary">tilS</name>
    <name evidence="10" type="ORF">E5161_19880</name>
</gene>
<comment type="caution">
    <text evidence="10">The sequence shown here is derived from an EMBL/GenBank/DDBJ whole genome shotgun (WGS) entry which is preliminary data.</text>
</comment>
<dbReference type="InterPro" id="IPR012094">
    <property type="entry name" value="tRNA_Ile_lys_synt"/>
</dbReference>
<feature type="domain" description="Lysidine-tRNA(Ile) synthetase C-terminal" evidence="9">
    <location>
        <begin position="394"/>
        <end position="467"/>
    </location>
</feature>
<sequence length="480" mass="53830">MESRDELLICVKKEAEAAGWGKPDHVVVAAVSGGPDSMALLHLLLCIAAERPFRLVAAHVNHRFRGAEAQAEAELVAGTAAKWGVPLESAAIDVPSYIEETGMNAQAAAREKRYEFLRTVAERHGATHLMFGHHADDQAETVLMRVLRGTGIGGLAGIPYRRKEGNLELLRPLLRIPKWELQAYCERNGIPFAIDSSNLSRKYFRNAVRLDLLPMLESYNPRLKESLIRLAEMAEADDDYLEAETARVLARMSVRAGQGFRLERSGFRGLHVALQRRLIKLILSYSVSPSHFREFRQIEEILQAAADDRPSVTRIDIGNGWRFVREYDELYIGPEPPNRTGFRYEVTEPESALSMHAGDSGTVFEFQRLEGAVSSPPDNRWEAFFDASKLVWPLSVRSREPGDRMEPCGLNGSKKVQDMFVDAKVPRSKRGQWPLVADAQGRILWIPGLRRSRIALVGADTRSTIRIAVRETDADPRTRT</sequence>
<dbReference type="EMBL" id="SUPK01000013">
    <property type="protein sequence ID" value="TJY38553.1"/>
    <property type="molecule type" value="Genomic_DNA"/>
</dbReference>
<protein>
    <recommendedName>
        <fullName evidence="8">tRNA(Ile)-lysidine synthase</fullName>
        <ecNumber evidence="8">6.3.4.19</ecNumber>
    </recommendedName>
    <alternativeName>
        <fullName evidence="8">tRNA(Ile)-2-lysyl-cytidine synthase</fullName>
    </alternativeName>
    <alternativeName>
        <fullName evidence="8">tRNA(Ile)-lysidine synthetase</fullName>
    </alternativeName>
</protein>
<dbReference type="Gene3D" id="1.20.59.20">
    <property type="match status" value="1"/>
</dbReference>